<gene>
    <name evidence="3" type="ORF">GS424_014000</name>
</gene>
<dbReference type="AlphaFoldDB" id="A0A6L7J0N4"/>
<dbReference type="EMBL" id="CP063310">
    <property type="protein sequence ID" value="QOS70056.1"/>
    <property type="molecule type" value="Genomic_DNA"/>
</dbReference>
<dbReference type="PANTHER" id="PTHR30576:SF8">
    <property type="entry name" value="UNDECAPRENYL-PHOSPHATE GALACTOSE PHOSPHOTRANSFERASE"/>
    <property type="match status" value="1"/>
</dbReference>
<name>A0A6L7J0N4_9ACTN</name>
<protein>
    <submittedName>
        <fullName evidence="3">Sugar transferase</fullName>
    </submittedName>
</protein>
<dbReference type="Pfam" id="PF02397">
    <property type="entry name" value="Bac_transf"/>
    <property type="match status" value="1"/>
</dbReference>
<keyword evidence="3" id="KW-0808">Transferase</keyword>
<dbReference type="GO" id="GO:0016780">
    <property type="term" value="F:phosphotransferase activity, for other substituted phosphate groups"/>
    <property type="evidence" value="ECO:0007669"/>
    <property type="project" value="TreeGrafter"/>
</dbReference>
<dbReference type="Proteomes" id="UP000478463">
    <property type="component" value="Chromosome"/>
</dbReference>
<comment type="similarity">
    <text evidence="1">Belongs to the bacterial sugar transferase family.</text>
</comment>
<feature type="domain" description="Bacterial sugar transferase" evidence="2">
    <location>
        <begin position="39"/>
        <end position="219"/>
    </location>
</feature>
<reference evidence="3 4" key="1">
    <citation type="submission" date="2020-10" db="EMBL/GenBank/DDBJ databases">
        <title>Eggerthella sp. nov., isolated from human feces.</title>
        <authorList>
            <person name="Yajun G."/>
        </authorList>
    </citation>
    <scope>NUCLEOTIDE SEQUENCE [LARGE SCALE GENOMIC DNA]</scope>
    <source>
        <strain evidence="3 4">HF-1101</strain>
    </source>
</reference>
<evidence type="ECO:0000313" key="4">
    <source>
        <dbReference type="Proteomes" id="UP000478463"/>
    </source>
</evidence>
<organism evidence="3 4">
    <name type="scientific">Eggerthella guodeyinii</name>
    <dbReference type="NCBI Taxonomy" id="2690837"/>
    <lineage>
        <taxon>Bacteria</taxon>
        <taxon>Bacillati</taxon>
        <taxon>Actinomycetota</taxon>
        <taxon>Coriobacteriia</taxon>
        <taxon>Eggerthellales</taxon>
        <taxon>Eggerthellaceae</taxon>
        <taxon>Eggerthella</taxon>
    </lineage>
</organism>
<evidence type="ECO:0000256" key="1">
    <source>
        <dbReference type="ARBA" id="ARBA00006464"/>
    </source>
</evidence>
<dbReference type="InterPro" id="IPR003362">
    <property type="entry name" value="Bact_transf"/>
</dbReference>
<dbReference type="KEGG" id="egd:GS424_014000"/>
<accession>A0A6L7J0N4</accession>
<dbReference type="PANTHER" id="PTHR30576">
    <property type="entry name" value="COLANIC BIOSYNTHESIS UDP-GLUCOSE LIPID CARRIER TRANSFERASE"/>
    <property type="match status" value="1"/>
</dbReference>
<sequence>MRNEEIERAQSFAAQNLEHANEISLAVRPRQGFYIKYVKRLLDIVLSLFALIITLPVNLVLGIATFFDVGRPLIFKQERTGKDLRTFTILKFRNMTNERDETGELLPPSQRVTKLGKFVRKYSIDELLNFWSILKGDMSIIGPRPMPKEYIDRMTERHKGRYAVRPGLECPLVEEIVSRYPFPEPYSRYQAQFENDLWYVENASFATDVMLVFRLVKMTFDSELRSGSAAAAAPFIGYDERGNAVSEKHWRRMIQQKEES</sequence>
<evidence type="ECO:0000313" key="3">
    <source>
        <dbReference type="EMBL" id="QOS70056.1"/>
    </source>
</evidence>
<proteinExistence type="inferred from homology"/>
<evidence type="ECO:0000259" key="2">
    <source>
        <dbReference type="Pfam" id="PF02397"/>
    </source>
</evidence>